<feature type="transmembrane region" description="Helical" evidence="5">
    <location>
        <begin position="286"/>
        <end position="306"/>
    </location>
</feature>
<feature type="transmembrane region" description="Helical" evidence="5">
    <location>
        <begin position="61"/>
        <end position="86"/>
    </location>
</feature>
<feature type="transmembrane region" description="Helical" evidence="5">
    <location>
        <begin position="171"/>
        <end position="194"/>
    </location>
</feature>
<evidence type="ECO:0000256" key="3">
    <source>
        <dbReference type="ARBA" id="ARBA00022989"/>
    </source>
</evidence>
<feature type="transmembrane region" description="Helical" evidence="5">
    <location>
        <begin position="115"/>
        <end position="136"/>
    </location>
</feature>
<evidence type="ECO:0000256" key="1">
    <source>
        <dbReference type="ARBA" id="ARBA00022475"/>
    </source>
</evidence>
<dbReference type="Pfam" id="PF03699">
    <property type="entry name" value="UPF0182"/>
    <property type="match status" value="1"/>
</dbReference>
<feature type="region of interest" description="Disordered" evidence="6">
    <location>
        <begin position="954"/>
        <end position="982"/>
    </location>
</feature>
<dbReference type="GO" id="GO:0005576">
    <property type="term" value="C:extracellular region"/>
    <property type="evidence" value="ECO:0007669"/>
    <property type="project" value="TreeGrafter"/>
</dbReference>
<dbReference type="EMBL" id="WEGH01000001">
    <property type="protein sequence ID" value="MQY03509.1"/>
    <property type="molecule type" value="Genomic_DNA"/>
</dbReference>
<comment type="subcellular location">
    <subcellularLocation>
        <location evidence="5">Cell membrane</location>
        <topology evidence="5">Multi-pass membrane protein</topology>
    </subcellularLocation>
</comment>
<feature type="compositionally biased region" description="Low complexity" evidence="6">
    <location>
        <begin position="954"/>
        <end position="966"/>
    </location>
</feature>
<dbReference type="PANTHER" id="PTHR39344:SF1">
    <property type="entry name" value="UPF0182 PROTEIN SLL1060"/>
    <property type="match status" value="1"/>
</dbReference>
<evidence type="ECO:0000313" key="8">
    <source>
        <dbReference type="Proteomes" id="UP000487268"/>
    </source>
</evidence>
<organism evidence="7 8">
    <name type="scientific">Actinomadura macrotermitis</name>
    <dbReference type="NCBI Taxonomy" id="2585200"/>
    <lineage>
        <taxon>Bacteria</taxon>
        <taxon>Bacillati</taxon>
        <taxon>Actinomycetota</taxon>
        <taxon>Actinomycetes</taxon>
        <taxon>Streptosporangiales</taxon>
        <taxon>Thermomonosporaceae</taxon>
        <taxon>Actinomadura</taxon>
    </lineage>
</organism>
<keyword evidence="8" id="KW-1185">Reference proteome</keyword>
<protein>
    <recommendedName>
        <fullName evidence="5">UPF0182 protein ACRB68_15530</fullName>
    </recommendedName>
</protein>
<accession>A0A7K0BQR8</accession>
<proteinExistence type="inferred from homology"/>
<dbReference type="OrthoDB" id="9763654at2"/>
<dbReference type="HAMAP" id="MF_01600">
    <property type="entry name" value="UPF0182"/>
    <property type="match status" value="1"/>
</dbReference>
<feature type="transmembrane region" description="Helical" evidence="5">
    <location>
        <begin position="20"/>
        <end position="41"/>
    </location>
</feature>
<feature type="transmembrane region" description="Helical" evidence="5">
    <location>
        <begin position="214"/>
        <end position="231"/>
    </location>
</feature>
<gene>
    <name evidence="7" type="ORF">ACRB68_15530</name>
</gene>
<dbReference type="GO" id="GO:0005886">
    <property type="term" value="C:plasma membrane"/>
    <property type="evidence" value="ECO:0007669"/>
    <property type="project" value="UniProtKB-SubCell"/>
</dbReference>
<comment type="similarity">
    <text evidence="5">Belongs to the UPF0182 family.</text>
</comment>
<sequence>MTFRTPGIGRRLGGGRNRPVLPVLVTLAVLLIAFMVFTAIWTDLLWYRSVGFSSVYTTRLLARTVLFAGAGLLMALVVGANVVIAYRLRPAYRPLSVEQRGLERYREVIDPRRRLITVVSLGLLAVLTGSSVSGRWQVWLAFLNRTPFGQVDPQFHKDISFYVFTYPFLRLVLGVVFATAILSILAAAMVHYLYGGLRIQGAGDKASPAARAHLSVLVGLFVLLKAFAYWFDRYGLVHSERGVTTGASYTDVNALLPAKTILAVIALICVVMFFGNIVRRGMMLPGVALILLVLSAVLLGGLYPLLIQQFQVRPDELAKERRYIQRNIDATRAAYGVQDVRPEPYGATPERNAAKLNAEKKNLTGVRLLDPTVVGPTFQQLQQFREFYRFPDTLDVDRYRSQGRTEDSVVAVRELSGAPSDQKGWVKDRLIYTHGYGFVRASGDTLDADKPLFLQSDVPQRQDGSPAVTRPQIYFGERSAHYSIVGGEGQRELDFPKGSAGEQADTTYSGSGGVPIDSFFNKLMFAARFQDKNLLLSGAIKKKARILYNRTPRQMVQRAAPWLTLDGNPYPTVVDGRILWVVDGYTTSSGYPYAETVGLKDATRDTITDTRSAVARQSDQHVNYLRNSIKATVDAYDGTVRLYQWDEDDPVAKTWMKVFKGTVQPKSAIPAGLLGHLRYPEDLFKVQRRILAKYHVTQADSFYNGQGFWDVPEDPNPVNKGKTQPPYYLTLRLPKEAGAAPQDDAPRFSLTSTFTPRNQRFLAAFLAADSAPTDDAGRPRAGYGKLRLLEMPSAEQARPQGPGQVQNAFESNNAVKTVLFPQRGTGTETKLGNLLTLPFAGGLLYVEPVFAQSTQSNATPYPTLQQVLVKYGNGNEVAVAKTLDAALKQLFQGDLSAAPKPGEQGRPGAVSPQLQQAIDDLNKALADFKTAQSKSDYTAMGDAWKRIEEAQKALAAARDAAAKAPASPAPSASPSPSASKTN</sequence>
<keyword evidence="1 5" id="KW-1003">Cell membrane</keyword>
<evidence type="ECO:0000256" key="2">
    <source>
        <dbReference type="ARBA" id="ARBA00022692"/>
    </source>
</evidence>
<evidence type="ECO:0000256" key="5">
    <source>
        <dbReference type="HAMAP-Rule" id="MF_01600"/>
    </source>
</evidence>
<keyword evidence="4 5" id="KW-0472">Membrane</keyword>
<feature type="transmembrane region" description="Helical" evidence="5">
    <location>
        <begin position="254"/>
        <end position="274"/>
    </location>
</feature>
<dbReference type="Proteomes" id="UP000487268">
    <property type="component" value="Unassembled WGS sequence"/>
</dbReference>
<evidence type="ECO:0000256" key="4">
    <source>
        <dbReference type="ARBA" id="ARBA00023136"/>
    </source>
</evidence>
<keyword evidence="3 5" id="KW-1133">Transmembrane helix</keyword>
<reference evidence="7 8" key="1">
    <citation type="submission" date="2019-10" db="EMBL/GenBank/DDBJ databases">
        <title>Actinomadura rubteroloni sp. nov. and Actinomadura macrotermitis sp. nov., isolated from the gut of fungus growing-termite Macrotermes natalensis.</title>
        <authorList>
            <person name="Benndorf R."/>
            <person name="Martin K."/>
            <person name="Kuefner M."/>
            <person name="De Beer W."/>
            <person name="Kaster A.-K."/>
            <person name="Vollmers J."/>
            <person name="Poulsen M."/>
            <person name="Beemelmanns C."/>
        </authorList>
    </citation>
    <scope>NUCLEOTIDE SEQUENCE [LARGE SCALE GENOMIC DNA]</scope>
    <source>
        <strain evidence="7 8">RB68</strain>
    </source>
</reference>
<dbReference type="PANTHER" id="PTHR39344">
    <property type="entry name" value="UPF0182 PROTEIN SLL1060"/>
    <property type="match status" value="1"/>
</dbReference>
<dbReference type="InterPro" id="IPR005372">
    <property type="entry name" value="UPF0182"/>
</dbReference>
<evidence type="ECO:0000256" key="6">
    <source>
        <dbReference type="SAM" id="MobiDB-lite"/>
    </source>
</evidence>
<evidence type="ECO:0000313" key="7">
    <source>
        <dbReference type="EMBL" id="MQY03509.1"/>
    </source>
</evidence>
<keyword evidence="2 5" id="KW-0812">Transmembrane</keyword>
<comment type="caution">
    <text evidence="7">The sequence shown here is derived from an EMBL/GenBank/DDBJ whole genome shotgun (WGS) entry which is preliminary data.</text>
</comment>
<dbReference type="AlphaFoldDB" id="A0A7K0BQR8"/>
<name>A0A7K0BQR8_9ACTN</name>